<proteinExistence type="inferred from homology"/>
<dbReference type="Pfam" id="PF13614">
    <property type="entry name" value="AAA_31"/>
    <property type="match status" value="1"/>
</dbReference>
<dbReference type="InterPro" id="IPR005702">
    <property type="entry name" value="Wzc-like_C"/>
</dbReference>
<dbReference type="InterPro" id="IPR050445">
    <property type="entry name" value="Bact_polysacc_biosynth/exp"/>
</dbReference>
<feature type="compositionally biased region" description="Basic residues" evidence="15">
    <location>
        <begin position="450"/>
        <end position="459"/>
    </location>
</feature>
<name>A0ABS3SMI6_9CELL</name>
<dbReference type="InterPro" id="IPR027417">
    <property type="entry name" value="P-loop_NTPase"/>
</dbReference>
<keyword evidence="4" id="KW-1003">Cell membrane</keyword>
<evidence type="ECO:0000256" key="6">
    <source>
        <dbReference type="ARBA" id="ARBA00022679"/>
    </source>
</evidence>
<evidence type="ECO:0000256" key="4">
    <source>
        <dbReference type="ARBA" id="ARBA00022475"/>
    </source>
</evidence>
<evidence type="ECO:0000256" key="8">
    <source>
        <dbReference type="ARBA" id="ARBA00022741"/>
    </source>
</evidence>
<feature type="compositionally biased region" description="Low complexity" evidence="15">
    <location>
        <begin position="491"/>
        <end position="524"/>
    </location>
</feature>
<dbReference type="GO" id="GO:0004715">
    <property type="term" value="F:non-membrane spanning protein tyrosine kinase activity"/>
    <property type="evidence" value="ECO:0007669"/>
    <property type="project" value="UniProtKB-EC"/>
</dbReference>
<evidence type="ECO:0000259" key="18">
    <source>
        <dbReference type="Pfam" id="PF13614"/>
    </source>
</evidence>
<dbReference type="Gene3D" id="3.40.50.300">
    <property type="entry name" value="P-loop containing nucleotide triphosphate hydrolases"/>
    <property type="match status" value="1"/>
</dbReference>
<feature type="domain" description="Polysaccharide chain length determinant N-terminal" evidence="17">
    <location>
        <begin position="1"/>
        <end position="89"/>
    </location>
</feature>
<protein>
    <submittedName>
        <fullName evidence="19">Polysaccharide biosynthesis tyrosine autokinase</fullName>
        <ecNumber evidence="19">2.7.10.2</ecNumber>
    </submittedName>
</protein>
<comment type="similarity">
    <text evidence="2">Belongs to the CpsC/CapA family.</text>
</comment>
<feature type="domain" description="AAA" evidence="18">
    <location>
        <begin position="273"/>
        <end position="421"/>
    </location>
</feature>
<accession>A0ABS3SMI6</accession>
<keyword evidence="7 16" id="KW-0812">Transmembrane</keyword>
<dbReference type="InterPro" id="IPR025669">
    <property type="entry name" value="AAA_dom"/>
</dbReference>
<evidence type="ECO:0000256" key="2">
    <source>
        <dbReference type="ARBA" id="ARBA00006683"/>
    </source>
</evidence>
<dbReference type="PANTHER" id="PTHR32309:SF31">
    <property type="entry name" value="CAPSULAR EXOPOLYSACCHARIDE FAMILY"/>
    <property type="match status" value="1"/>
</dbReference>
<gene>
    <name evidence="19" type="ORF">J4035_17985</name>
</gene>
<keyword evidence="8" id="KW-0547">Nucleotide-binding</keyword>
<keyword evidence="5" id="KW-0997">Cell inner membrane</keyword>
<comment type="subcellular location">
    <subcellularLocation>
        <location evidence="1">Cell inner membrane</location>
        <topology evidence="1">Multi-pass membrane protein</topology>
    </subcellularLocation>
</comment>
<evidence type="ECO:0000313" key="19">
    <source>
        <dbReference type="EMBL" id="MBO3086539.1"/>
    </source>
</evidence>
<evidence type="ECO:0000256" key="13">
    <source>
        <dbReference type="ARBA" id="ARBA00023137"/>
    </source>
</evidence>
<dbReference type="PANTHER" id="PTHR32309">
    <property type="entry name" value="TYROSINE-PROTEIN KINASE"/>
    <property type="match status" value="1"/>
</dbReference>
<evidence type="ECO:0000256" key="11">
    <source>
        <dbReference type="ARBA" id="ARBA00022989"/>
    </source>
</evidence>
<sequence length="589" mass="60941">MDLRDYILALRKRWAVIVALTAIGGVLGFLYAQSLTPMYKASTKVYVSLNGGQTAGELVQGSTFVQNSIESFVQLASMPVVLQPVIDELDLDVSAGSLGRSVSASSPLNTFIIEISVTDPDPSRAAAVADAVGAQLAVKVGDLSSNAPDGEEAISLSTVSPAATPSYPFAPNKRVLLAAGVAAGFALGLAFALAAAALDTRVRTSADVAKLTRYPILGAVHWIRDGRRARTTVLDDPRSVRAEGFRRVQTNLQYLDTVHQLRSIVVTSATAHEGKTSTAINLALAAAEKGASVLLVDADLRRPAVADALHIESAAGLTTVLIGRATLDEVVQTWGRTNLHVLTTGEVPPNPSQLLDSDAMRDLIAAAAASYDLVVFDTPPVLPVVDASVVGRATDGVLMVIGLRQVRRQQVRAALESVEAVGARILGVVATGTRGAESPSSYGYDVGPLKQRRRGRHRPAAGTPVPPSARGVGGEPTSAGRDARTSDDGTAEATEAATPAAGGEHAPEAPAGDATTPAAEPAADQLVVDEHVVDEQVAVEQAPDEQAPDERAPDEQSAPALERPADGARTGKRPAKGASTGAENVVATS</sequence>
<keyword evidence="13" id="KW-0829">Tyrosine-protein kinase</keyword>
<evidence type="ECO:0000256" key="15">
    <source>
        <dbReference type="SAM" id="MobiDB-lite"/>
    </source>
</evidence>
<evidence type="ECO:0000256" key="14">
    <source>
        <dbReference type="ARBA" id="ARBA00053015"/>
    </source>
</evidence>
<evidence type="ECO:0000256" key="12">
    <source>
        <dbReference type="ARBA" id="ARBA00023136"/>
    </source>
</evidence>
<dbReference type="RefSeq" id="WP_208290512.1">
    <property type="nucleotide sequence ID" value="NZ_CP074404.1"/>
</dbReference>
<dbReference type="Pfam" id="PF02706">
    <property type="entry name" value="Wzz"/>
    <property type="match status" value="1"/>
</dbReference>
<keyword evidence="12 16" id="KW-0472">Membrane</keyword>
<dbReference type="EMBL" id="JAGFBM010000010">
    <property type="protein sequence ID" value="MBO3086539.1"/>
    <property type="molecule type" value="Genomic_DNA"/>
</dbReference>
<comment type="similarity">
    <text evidence="3">Belongs to the etk/wzc family.</text>
</comment>
<reference evidence="19 20" key="1">
    <citation type="submission" date="2021-03" db="EMBL/GenBank/DDBJ databases">
        <title>novel species in genus Cellulomonas.</title>
        <authorList>
            <person name="Zhang G."/>
        </authorList>
    </citation>
    <scope>NUCLEOTIDE SEQUENCE [LARGE SCALE GENOMIC DNA]</scope>
    <source>
        <strain evidence="20">zg-ZUI188</strain>
    </source>
</reference>
<comment type="catalytic activity">
    <reaction evidence="14">
        <text>L-tyrosyl-[protein] + ATP = O-phospho-L-tyrosyl-[protein] + ADP + H(+)</text>
        <dbReference type="Rhea" id="RHEA:10596"/>
        <dbReference type="Rhea" id="RHEA-COMP:10136"/>
        <dbReference type="Rhea" id="RHEA-COMP:20101"/>
        <dbReference type="ChEBI" id="CHEBI:15378"/>
        <dbReference type="ChEBI" id="CHEBI:30616"/>
        <dbReference type="ChEBI" id="CHEBI:46858"/>
        <dbReference type="ChEBI" id="CHEBI:61978"/>
        <dbReference type="ChEBI" id="CHEBI:456216"/>
    </reaction>
</comment>
<comment type="caution">
    <text evidence="19">The sequence shown here is derived from an EMBL/GenBank/DDBJ whole genome shotgun (WGS) entry which is preliminary data.</text>
</comment>
<feature type="transmembrane region" description="Helical" evidence="16">
    <location>
        <begin position="14"/>
        <end position="32"/>
    </location>
</feature>
<evidence type="ECO:0000256" key="16">
    <source>
        <dbReference type="SAM" id="Phobius"/>
    </source>
</evidence>
<keyword evidence="6 19" id="KW-0808">Transferase</keyword>
<dbReference type="NCBIfam" id="TIGR01007">
    <property type="entry name" value="eps_fam"/>
    <property type="match status" value="1"/>
</dbReference>
<organism evidence="19 20">
    <name type="scientific">Cellulomonas fengjieae</name>
    <dbReference type="NCBI Taxonomy" id="2819978"/>
    <lineage>
        <taxon>Bacteria</taxon>
        <taxon>Bacillati</taxon>
        <taxon>Actinomycetota</taxon>
        <taxon>Actinomycetes</taxon>
        <taxon>Micrococcales</taxon>
        <taxon>Cellulomonadaceae</taxon>
        <taxon>Cellulomonas</taxon>
    </lineage>
</organism>
<dbReference type="SUPFAM" id="SSF52540">
    <property type="entry name" value="P-loop containing nucleoside triphosphate hydrolases"/>
    <property type="match status" value="1"/>
</dbReference>
<keyword evidence="11 16" id="KW-1133">Transmembrane helix</keyword>
<evidence type="ECO:0000256" key="5">
    <source>
        <dbReference type="ARBA" id="ARBA00022519"/>
    </source>
</evidence>
<evidence type="ECO:0000256" key="7">
    <source>
        <dbReference type="ARBA" id="ARBA00022692"/>
    </source>
</evidence>
<feature type="region of interest" description="Disordered" evidence="15">
    <location>
        <begin position="434"/>
        <end position="589"/>
    </location>
</feature>
<keyword evidence="10" id="KW-0067">ATP-binding</keyword>
<keyword evidence="20" id="KW-1185">Reference proteome</keyword>
<dbReference type="EC" id="2.7.10.2" evidence="19"/>
<keyword evidence="9" id="KW-0418">Kinase</keyword>
<dbReference type="Proteomes" id="UP000678317">
    <property type="component" value="Unassembled WGS sequence"/>
</dbReference>
<evidence type="ECO:0000256" key="3">
    <source>
        <dbReference type="ARBA" id="ARBA00008883"/>
    </source>
</evidence>
<dbReference type="CDD" id="cd05387">
    <property type="entry name" value="BY-kinase"/>
    <property type="match status" value="1"/>
</dbReference>
<evidence type="ECO:0000256" key="10">
    <source>
        <dbReference type="ARBA" id="ARBA00022840"/>
    </source>
</evidence>
<evidence type="ECO:0000256" key="1">
    <source>
        <dbReference type="ARBA" id="ARBA00004429"/>
    </source>
</evidence>
<feature type="transmembrane region" description="Helical" evidence="16">
    <location>
        <begin position="175"/>
        <end position="198"/>
    </location>
</feature>
<evidence type="ECO:0000256" key="9">
    <source>
        <dbReference type="ARBA" id="ARBA00022777"/>
    </source>
</evidence>
<evidence type="ECO:0000313" key="20">
    <source>
        <dbReference type="Proteomes" id="UP000678317"/>
    </source>
</evidence>
<evidence type="ECO:0000259" key="17">
    <source>
        <dbReference type="Pfam" id="PF02706"/>
    </source>
</evidence>
<dbReference type="InterPro" id="IPR003856">
    <property type="entry name" value="LPS_length_determ_N"/>
</dbReference>